<keyword evidence="2" id="KW-1185">Reference proteome</keyword>
<comment type="caution">
    <text evidence="1">The sequence shown here is derived from an EMBL/GenBank/DDBJ whole genome shotgun (WGS) entry which is preliminary data.</text>
</comment>
<sequence length="234" mass="26320">MAEPIRAVCLISKLVFNVNYFRMVGKKRIEQFTGVIHLGDFESEVEIINFMMEKLTPEETADLNKQMEESLRLVNEKALEESFGQMIGLAGLAAKKISLVVKSKDADKDQKKTLSGLSPKVWANIMMLWPYPIRDKMTLVPAMSAQGIQFMVEKKKVGAKQMEKKTNEPGKKNEKKYTYITSSKKKSTYITSSMTGIGASSKHSLKNEDDIEILEDESLSKKAKKSRTAASKLI</sequence>
<gene>
    <name evidence="1" type="ORF">Fot_42885</name>
</gene>
<protein>
    <submittedName>
        <fullName evidence="1">Uncharacterized protein</fullName>
    </submittedName>
</protein>
<dbReference type="AlphaFoldDB" id="A0ABD1RP85"/>
<dbReference type="Proteomes" id="UP001604277">
    <property type="component" value="Unassembled WGS sequence"/>
</dbReference>
<accession>A0ABD1RP85</accession>
<organism evidence="1 2">
    <name type="scientific">Forsythia ovata</name>
    <dbReference type="NCBI Taxonomy" id="205694"/>
    <lineage>
        <taxon>Eukaryota</taxon>
        <taxon>Viridiplantae</taxon>
        <taxon>Streptophyta</taxon>
        <taxon>Embryophyta</taxon>
        <taxon>Tracheophyta</taxon>
        <taxon>Spermatophyta</taxon>
        <taxon>Magnoliopsida</taxon>
        <taxon>eudicotyledons</taxon>
        <taxon>Gunneridae</taxon>
        <taxon>Pentapetalae</taxon>
        <taxon>asterids</taxon>
        <taxon>lamiids</taxon>
        <taxon>Lamiales</taxon>
        <taxon>Oleaceae</taxon>
        <taxon>Forsythieae</taxon>
        <taxon>Forsythia</taxon>
    </lineage>
</organism>
<proteinExistence type="predicted"/>
<evidence type="ECO:0000313" key="1">
    <source>
        <dbReference type="EMBL" id="KAL2489593.1"/>
    </source>
</evidence>
<evidence type="ECO:0000313" key="2">
    <source>
        <dbReference type="Proteomes" id="UP001604277"/>
    </source>
</evidence>
<name>A0ABD1RP85_9LAMI</name>
<dbReference type="EMBL" id="JBFOLJ010000012">
    <property type="protein sequence ID" value="KAL2489593.1"/>
    <property type="molecule type" value="Genomic_DNA"/>
</dbReference>
<reference evidence="2" key="1">
    <citation type="submission" date="2024-07" db="EMBL/GenBank/DDBJ databases">
        <title>Two chromosome-level genome assemblies of Korean endemic species Abeliophyllum distichum and Forsythia ovata (Oleaceae).</title>
        <authorList>
            <person name="Jang H."/>
        </authorList>
    </citation>
    <scope>NUCLEOTIDE SEQUENCE [LARGE SCALE GENOMIC DNA]</scope>
</reference>